<proteinExistence type="predicted"/>
<evidence type="ECO:0000313" key="2">
    <source>
        <dbReference type="Proteomes" id="UP000246410"/>
    </source>
</evidence>
<sequence length="267" mass="29062">MTADEVTLRAGTATLTLAPADGGALRSLTVDDTELLRQDPGTGCFVMAPWAGRLGYGTFTVDGRAYRMPINNGPHSIHGTARDGAWEVVAVSPAAATLRYRLVEPWPFAGTVTQTFALTATGLTLTMRIATDGDAFPAQGGWHPWFLRELAPATGPLELDFHPAWQYERGEDYLPTGRHIPPTPPPWDDCFGMPDGVHARLTWPGFLEFTITSPVSDVVVWTLPEESLSVEAQSGPPDGLNTQPRMVTADAPLDIRVDWTWRRLPSS</sequence>
<dbReference type="GO" id="GO:0030246">
    <property type="term" value="F:carbohydrate binding"/>
    <property type="evidence" value="ECO:0007669"/>
    <property type="project" value="InterPro"/>
</dbReference>
<dbReference type="EMBL" id="QGTL01000012">
    <property type="protein sequence ID" value="PWV70784.1"/>
    <property type="molecule type" value="Genomic_DNA"/>
</dbReference>
<dbReference type="GO" id="GO:0005975">
    <property type="term" value="P:carbohydrate metabolic process"/>
    <property type="evidence" value="ECO:0007669"/>
    <property type="project" value="InterPro"/>
</dbReference>
<dbReference type="Pfam" id="PF01263">
    <property type="entry name" value="Aldose_epim"/>
    <property type="match status" value="1"/>
</dbReference>
<keyword evidence="2" id="KW-1185">Reference proteome</keyword>
<dbReference type="InterPro" id="IPR008183">
    <property type="entry name" value="Aldose_1/G6P_1-epimerase"/>
</dbReference>
<dbReference type="AlphaFoldDB" id="A0A317N6S6"/>
<protein>
    <submittedName>
        <fullName evidence="1">Aldose 1-epimerase</fullName>
    </submittedName>
</protein>
<dbReference type="RefSeq" id="WP_110040509.1">
    <property type="nucleotide sequence ID" value="NZ_QGTL01000012.1"/>
</dbReference>
<organism evidence="1 2">
    <name type="scientific">Nocardia neocaledoniensis</name>
    <dbReference type="NCBI Taxonomy" id="236511"/>
    <lineage>
        <taxon>Bacteria</taxon>
        <taxon>Bacillati</taxon>
        <taxon>Actinomycetota</taxon>
        <taxon>Actinomycetes</taxon>
        <taxon>Mycobacteriales</taxon>
        <taxon>Nocardiaceae</taxon>
        <taxon>Nocardia</taxon>
    </lineage>
</organism>
<dbReference type="Proteomes" id="UP000246410">
    <property type="component" value="Unassembled WGS sequence"/>
</dbReference>
<dbReference type="GO" id="GO:0016853">
    <property type="term" value="F:isomerase activity"/>
    <property type="evidence" value="ECO:0007669"/>
    <property type="project" value="InterPro"/>
</dbReference>
<gene>
    <name evidence="1" type="ORF">DFR69_112204</name>
</gene>
<name>A0A317N6S6_9NOCA</name>
<evidence type="ECO:0000313" key="1">
    <source>
        <dbReference type="EMBL" id="PWV70784.1"/>
    </source>
</evidence>
<reference evidence="1 2" key="1">
    <citation type="submission" date="2018-05" db="EMBL/GenBank/DDBJ databases">
        <title>Genomic Encyclopedia of Type Strains, Phase IV (KMG-IV): sequencing the most valuable type-strain genomes for metagenomic binning, comparative biology and taxonomic classification.</title>
        <authorList>
            <person name="Goeker M."/>
        </authorList>
    </citation>
    <scope>NUCLEOTIDE SEQUENCE [LARGE SCALE GENOMIC DNA]</scope>
    <source>
        <strain evidence="1 2">DSM 44717</strain>
    </source>
</reference>
<comment type="caution">
    <text evidence="1">The sequence shown here is derived from an EMBL/GenBank/DDBJ whole genome shotgun (WGS) entry which is preliminary data.</text>
</comment>
<dbReference type="InterPro" id="IPR011013">
    <property type="entry name" value="Gal_mutarotase_sf_dom"/>
</dbReference>
<dbReference type="InterPro" id="IPR014718">
    <property type="entry name" value="GH-type_carb-bd"/>
</dbReference>
<dbReference type="Gene3D" id="2.70.98.10">
    <property type="match status" value="1"/>
</dbReference>
<accession>A0A317N6S6</accession>
<dbReference type="SUPFAM" id="SSF74650">
    <property type="entry name" value="Galactose mutarotase-like"/>
    <property type="match status" value="1"/>
</dbReference>